<proteinExistence type="predicted"/>
<dbReference type="OrthoDB" id="2436351at2759"/>
<evidence type="ECO:0000313" key="1">
    <source>
        <dbReference type="EMBL" id="CAG8673673.1"/>
    </source>
</evidence>
<protein>
    <submittedName>
        <fullName evidence="1">8636_t:CDS:1</fullName>
    </submittedName>
</protein>
<name>A0A9N9EIZ0_9GLOM</name>
<organism evidence="1 2">
    <name type="scientific">Paraglomus occultum</name>
    <dbReference type="NCBI Taxonomy" id="144539"/>
    <lineage>
        <taxon>Eukaryota</taxon>
        <taxon>Fungi</taxon>
        <taxon>Fungi incertae sedis</taxon>
        <taxon>Mucoromycota</taxon>
        <taxon>Glomeromycotina</taxon>
        <taxon>Glomeromycetes</taxon>
        <taxon>Paraglomerales</taxon>
        <taxon>Paraglomeraceae</taxon>
        <taxon>Paraglomus</taxon>
    </lineage>
</organism>
<comment type="caution">
    <text evidence="1">The sequence shown here is derived from an EMBL/GenBank/DDBJ whole genome shotgun (WGS) entry which is preliminary data.</text>
</comment>
<gene>
    <name evidence="1" type="ORF">POCULU_LOCUS11112</name>
</gene>
<dbReference type="AlphaFoldDB" id="A0A9N9EIZ0"/>
<dbReference type="Proteomes" id="UP000789572">
    <property type="component" value="Unassembled WGS sequence"/>
</dbReference>
<reference evidence="1" key="1">
    <citation type="submission" date="2021-06" db="EMBL/GenBank/DDBJ databases">
        <authorList>
            <person name="Kallberg Y."/>
            <person name="Tangrot J."/>
            <person name="Rosling A."/>
        </authorList>
    </citation>
    <scope>NUCLEOTIDE SEQUENCE</scope>
    <source>
        <strain evidence="1">IA702</strain>
    </source>
</reference>
<feature type="non-terminal residue" evidence="1">
    <location>
        <position position="1"/>
    </location>
</feature>
<evidence type="ECO:0000313" key="2">
    <source>
        <dbReference type="Proteomes" id="UP000789572"/>
    </source>
</evidence>
<accession>A0A9N9EIZ0</accession>
<sequence>DEVLSSYKIRVMPGEKLIYNNIDILSFAHSKMNQTELAKSPLSIGVINVHNISCTKFLPLGFKQFIADQIQDCKTTAVYFAERRSIDKFIVDCEEEVLEFLNKFQDIHDLESLAKCLNENAIDMSIASNDLIFVRNLFDHFYFLFKNGTLLEQMSEHEFSAYIWTPLIRNAFLGKDDFKVKLWGIGV</sequence>
<keyword evidence="2" id="KW-1185">Reference proteome</keyword>
<dbReference type="EMBL" id="CAJVPJ010007137">
    <property type="protein sequence ID" value="CAG8673673.1"/>
    <property type="molecule type" value="Genomic_DNA"/>
</dbReference>